<evidence type="ECO:0000256" key="3">
    <source>
        <dbReference type="ARBA" id="ARBA00023163"/>
    </source>
</evidence>
<dbReference type="InterPro" id="IPR000792">
    <property type="entry name" value="Tscrpt_reg_LuxR_C"/>
</dbReference>
<dbReference type="SUPFAM" id="SSF55781">
    <property type="entry name" value="GAF domain-like"/>
    <property type="match status" value="1"/>
</dbReference>
<comment type="caution">
    <text evidence="5">The sequence shown here is derived from an EMBL/GenBank/DDBJ whole genome shotgun (WGS) entry which is preliminary data.</text>
</comment>
<dbReference type="SUPFAM" id="SSF46894">
    <property type="entry name" value="C-terminal effector domain of the bipartite response regulators"/>
    <property type="match status" value="1"/>
</dbReference>
<keyword evidence="1" id="KW-0805">Transcription regulation</keyword>
<dbReference type="EMBL" id="JAAXPE010000052">
    <property type="protein sequence ID" value="NKY89618.1"/>
    <property type="molecule type" value="Genomic_DNA"/>
</dbReference>
<dbReference type="InterPro" id="IPR036388">
    <property type="entry name" value="WH-like_DNA-bd_sf"/>
</dbReference>
<dbReference type="PROSITE" id="PS50043">
    <property type="entry name" value="HTH_LUXR_2"/>
    <property type="match status" value="1"/>
</dbReference>
<proteinExistence type="predicted"/>
<dbReference type="Proteomes" id="UP000523447">
    <property type="component" value="Unassembled WGS sequence"/>
</dbReference>
<reference evidence="5 6" key="1">
    <citation type="submission" date="2020-04" db="EMBL/GenBank/DDBJ databases">
        <title>MicrobeNet Type strains.</title>
        <authorList>
            <person name="Nicholson A.C."/>
        </authorList>
    </citation>
    <scope>NUCLEOTIDE SEQUENCE [LARGE SCALE GENOMIC DNA]</scope>
    <source>
        <strain evidence="5 6">DSM 44445</strain>
    </source>
</reference>
<organism evidence="5 6">
    <name type="scientific">Nocardia veterana</name>
    <dbReference type="NCBI Taxonomy" id="132249"/>
    <lineage>
        <taxon>Bacteria</taxon>
        <taxon>Bacillati</taxon>
        <taxon>Actinomycetota</taxon>
        <taxon>Actinomycetes</taxon>
        <taxon>Mycobacteriales</taxon>
        <taxon>Nocardiaceae</taxon>
        <taxon>Nocardia</taxon>
    </lineage>
</organism>
<dbReference type="PANTHER" id="PTHR44688:SF16">
    <property type="entry name" value="DNA-BINDING TRANSCRIPTIONAL ACTIVATOR DEVR_DOSR"/>
    <property type="match status" value="1"/>
</dbReference>
<evidence type="ECO:0000259" key="4">
    <source>
        <dbReference type="PROSITE" id="PS50043"/>
    </source>
</evidence>
<dbReference type="PROSITE" id="PS00622">
    <property type="entry name" value="HTH_LUXR_1"/>
    <property type="match status" value="1"/>
</dbReference>
<dbReference type="PRINTS" id="PR00038">
    <property type="entry name" value="HTHLUXR"/>
</dbReference>
<feature type="domain" description="HTH luxR-type" evidence="4">
    <location>
        <begin position="246"/>
        <end position="311"/>
    </location>
</feature>
<keyword evidence="6" id="KW-1185">Reference proteome</keyword>
<dbReference type="GO" id="GO:0006355">
    <property type="term" value="P:regulation of DNA-templated transcription"/>
    <property type="evidence" value="ECO:0007669"/>
    <property type="project" value="InterPro"/>
</dbReference>
<protein>
    <submittedName>
        <fullName evidence="5">Response regulator transcription factor</fullName>
    </submittedName>
</protein>
<keyword evidence="2" id="KW-0238">DNA-binding</keyword>
<dbReference type="Pfam" id="PF00196">
    <property type="entry name" value="GerE"/>
    <property type="match status" value="1"/>
</dbReference>
<dbReference type="SMART" id="SM00421">
    <property type="entry name" value="HTH_LUXR"/>
    <property type="match status" value="1"/>
</dbReference>
<name>A0A7X6RLC6_9NOCA</name>
<evidence type="ECO:0000313" key="6">
    <source>
        <dbReference type="Proteomes" id="UP000523447"/>
    </source>
</evidence>
<evidence type="ECO:0000256" key="2">
    <source>
        <dbReference type="ARBA" id="ARBA00023125"/>
    </source>
</evidence>
<dbReference type="Gene3D" id="1.10.10.10">
    <property type="entry name" value="Winged helix-like DNA-binding domain superfamily/Winged helix DNA-binding domain"/>
    <property type="match status" value="1"/>
</dbReference>
<evidence type="ECO:0000313" key="5">
    <source>
        <dbReference type="EMBL" id="NKY89618.1"/>
    </source>
</evidence>
<sequence>MSESAVRARLAAALELRDAAAGSPRGEPLKHQAARLLFALRRVVPYDHAALSIPDPVTGEHTTYTNFGYSTPTLDLINDAMPEMELYDELRETRLPVLLHDVDRRRRRGVIFDVIRRNGFRDGLSHCLYSPQGRYLGMLNLSTYTPLDEHTLSLTTVVSDALAAAVDPLRPTDGGTIAIGAGEEALLIDLDGTPHPVTAGARTDLAAVLRCRARPAAPSATVIHGGQVHEVRVDEVRGGTLIRHRPAPPPAGLTLRELEVLELLSHGAANTQIARTLRIGASTVATHVEAILRRTGSPNRTAAAVYATRIGLCRSG</sequence>
<accession>A0A7X6RLC6</accession>
<evidence type="ECO:0000256" key="1">
    <source>
        <dbReference type="ARBA" id="ARBA00023015"/>
    </source>
</evidence>
<keyword evidence="3" id="KW-0804">Transcription</keyword>
<dbReference type="RefSeq" id="WP_040718676.1">
    <property type="nucleotide sequence ID" value="NZ_CAWPHS010000048.1"/>
</dbReference>
<gene>
    <name evidence="5" type="ORF">HGA07_28995</name>
</gene>
<dbReference type="PANTHER" id="PTHR44688">
    <property type="entry name" value="DNA-BINDING TRANSCRIPTIONAL ACTIVATOR DEVR_DOSR"/>
    <property type="match status" value="1"/>
</dbReference>
<dbReference type="AlphaFoldDB" id="A0A7X6RLC6"/>
<dbReference type="InterPro" id="IPR016032">
    <property type="entry name" value="Sig_transdc_resp-reg_C-effctor"/>
</dbReference>
<dbReference type="GO" id="GO:0003677">
    <property type="term" value="F:DNA binding"/>
    <property type="evidence" value="ECO:0007669"/>
    <property type="project" value="UniProtKB-KW"/>
</dbReference>